<evidence type="ECO:0000259" key="2">
    <source>
        <dbReference type="Pfam" id="PF14745"/>
    </source>
</evidence>
<organism evidence="4 5">
    <name type="scientific">Prymnesium parvum</name>
    <name type="common">Toxic golden alga</name>
    <dbReference type="NCBI Taxonomy" id="97485"/>
    <lineage>
        <taxon>Eukaryota</taxon>
        <taxon>Haptista</taxon>
        <taxon>Haptophyta</taxon>
        <taxon>Prymnesiophyceae</taxon>
        <taxon>Prymnesiales</taxon>
        <taxon>Prymnesiaceae</taxon>
        <taxon>Prymnesium</taxon>
    </lineage>
</organism>
<dbReference type="Pfam" id="PF14746">
    <property type="entry name" value="WASH-7_C"/>
    <property type="match status" value="1"/>
</dbReference>
<dbReference type="GO" id="GO:0005768">
    <property type="term" value="C:endosome"/>
    <property type="evidence" value="ECO:0007669"/>
    <property type="project" value="TreeGrafter"/>
</dbReference>
<dbReference type="InterPro" id="IPR028282">
    <property type="entry name" value="WASH-7_central"/>
</dbReference>
<dbReference type="InterPro" id="IPR028283">
    <property type="entry name" value="WASH-7_C"/>
</dbReference>
<feature type="domain" description="WASH complex subunit 4 N-terminal" evidence="2">
    <location>
        <begin position="4"/>
        <end position="415"/>
    </location>
</feature>
<name>A0AB34J038_PRYPA</name>
<dbReference type="Pfam" id="PF14744">
    <property type="entry name" value="WASH-7_mid"/>
    <property type="match status" value="1"/>
</dbReference>
<evidence type="ECO:0008006" key="6">
    <source>
        <dbReference type="Google" id="ProtNLM"/>
    </source>
</evidence>
<feature type="domain" description="WASH complex subunit 7 C-terminal" evidence="3">
    <location>
        <begin position="798"/>
        <end position="964"/>
    </location>
</feature>
<reference evidence="4 5" key="1">
    <citation type="journal article" date="2024" name="Science">
        <title>Giant polyketide synthase enzymes in the biosynthesis of giant marine polyether toxins.</title>
        <authorList>
            <person name="Fallon T.R."/>
            <person name="Shende V.V."/>
            <person name="Wierzbicki I.H."/>
            <person name="Pendleton A.L."/>
            <person name="Watervoot N.F."/>
            <person name="Auber R.P."/>
            <person name="Gonzalez D.J."/>
            <person name="Wisecaver J.H."/>
            <person name="Moore B.S."/>
        </authorList>
    </citation>
    <scope>NUCLEOTIDE SEQUENCE [LARGE SCALE GENOMIC DNA]</scope>
    <source>
        <strain evidence="4 5">12B1</strain>
    </source>
</reference>
<protein>
    <recommendedName>
        <fullName evidence="6">WASH complex subunit 7</fullName>
    </recommendedName>
</protein>
<gene>
    <name evidence="4" type="ORF">AB1Y20_007013</name>
</gene>
<evidence type="ECO:0000313" key="4">
    <source>
        <dbReference type="EMBL" id="KAL1510724.1"/>
    </source>
</evidence>
<evidence type="ECO:0000259" key="1">
    <source>
        <dbReference type="Pfam" id="PF14744"/>
    </source>
</evidence>
<dbReference type="PANTHER" id="PTHR31409">
    <property type="entry name" value="WASH COMPLEX SUBUNIT 4"/>
    <property type="match status" value="1"/>
</dbReference>
<dbReference type="GO" id="GO:0071203">
    <property type="term" value="C:WASH complex"/>
    <property type="evidence" value="ECO:0007669"/>
    <property type="project" value="InterPro"/>
</dbReference>
<evidence type="ECO:0000313" key="5">
    <source>
        <dbReference type="Proteomes" id="UP001515480"/>
    </source>
</evidence>
<evidence type="ECO:0000259" key="3">
    <source>
        <dbReference type="Pfam" id="PF14746"/>
    </source>
</evidence>
<accession>A0AB34J038</accession>
<dbReference type="GO" id="GO:0016197">
    <property type="term" value="P:endosomal transport"/>
    <property type="evidence" value="ECO:0007669"/>
    <property type="project" value="TreeGrafter"/>
</dbReference>
<dbReference type="InterPro" id="IPR028191">
    <property type="entry name" value="WASH-4_N"/>
</dbReference>
<dbReference type="EMBL" id="JBGBPQ010000015">
    <property type="protein sequence ID" value="KAL1510724.1"/>
    <property type="molecule type" value="Genomic_DNA"/>
</dbReference>
<proteinExistence type="predicted"/>
<sequence length="965" mass="107905">MRRAFESLGELFGCLLFLDDVLLRASRLPPSVAAYRRVVKNMRLEPSRYGTTERELAALDARLQQVEEGLFDGRIFRGAIRQPLDVPGELLVAANSHFMAELLDAIKHSLAYLSKAIGEPTETDQREQLAGVVGLFCFQQYLYTQGKERSVDKKLYKELWAVLKRVPLLPLAGSAIWLPLEFLLRVLPVKSATLTLENAKKAQAEALKLLDAELPKEVAQIKQAIVKWIVRFESDLSRRPPQELLESLTALLIHGLLLACRLKRLLRTCLCGHFELSVPLPKALLPSLLSAIALLKTIEASFDKQTSWLCTTCMHAVRQLSAQLCRIVRPLKDKLEASRRLDDATLDRLAAISLVLHSAQGPPTRARRLLLQLALHVSQLRGSLREADDDELRHVVWKIGLLAEWQRTLAESCGCAFLFGSRELLPSLMQLARASPHALALRHLVAAAHDALPSLRTAGRLGCDADGGALRAYAAALEAAVEEEALAPLCLRVETDLRFAQHLDASDPANAAETHRTTSLAVRELVSSVSAKPFPLLGTLVWPAARVAHFLDHTFYNLTTVSLHDWRTYAEMRTIATHRYGLRFVNPQLPAVACLPGQTLEEGLDVLQIMRNIHVFVSCFRYNLNNQIFVDAGTSHDGKHLNTIGIKHIAASIRVHGLGMMNTTVNFTYQFLRQKLYIFSQFLFDDHIKSRLLKDVRFYKRECTNNRFPYERAAAFIKDIRKLGTDGNLTFLDKFRVLISEIGNAMGYVRMVRAGGMHHCAMALQCLPDLPNVKPLPDQEALSAMPTDQTRGGISSTTAEAISTAAKLVDGIRGSFDESASYFTVLEQVFAEEMRSEKNSHLANFYIIVPALILNFVAHMLSAKDRLAKKAKDGAFTDDGFPMGLAFLLKLLDQNSEFESLHWFESVKAKYIADRKALQDGVGMADFGRRKEDANALAIKRIDANEMECELLYYAHNSARIFFRD</sequence>
<comment type="caution">
    <text evidence="4">The sequence shown here is derived from an EMBL/GenBank/DDBJ whole genome shotgun (WGS) entry which is preliminary data.</text>
</comment>
<dbReference type="AlphaFoldDB" id="A0AB34J038"/>
<keyword evidence="5" id="KW-1185">Reference proteome</keyword>
<dbReference type="Pfam" id="PF14745">
    <property type="entry name" value="WASH-4_N"/>
    <property type="match status" value="1"/>
</dbReference>
<dbReference type="Proteomes" id="UP001515480">
    <property type="component" value="Unassembled WGS sequence"/>
</dbReference>
<dbReference type="GO" id="GO:0007032">
    <property type="term" value="P:endosome organization"/>
    <property type="evidence" value="ECO:0007669"/>
    <property type="project" value="TreeGrafter"/>
</dbReference>
<dbReference type="PANTHER" id="PTHR31409:SF0">
    <property type="entry name" value="WASH COMPLEX SUBUNIT 4"/>
    <property type="match status" value="1"/>
</dbReference>
<dbReference type="InterPro" id="IPR027307">
    <property type="entry name" value="WASH7"/>
</dbReference>
<feature type="domain" description="WASH complex subunit 7 central" evidence="1">
    <location>
        <begin position="417"/>
        <end position="770"/>
    </location>
</feature>